<dbReference type="Gene3D" id="2.60.40.10">
    <property type="entry name" value="Immunoglobulins"/>
    <property type="match status" value="1"/>
</dbReference>
<dbReference type="InterPro" id="IPR015943">
    <property type="entry name" value="WD40/YVTN_repeat-like_dom_sf"/>
</dbReference>
<protein>
    <recommendedName>
        <fullName evidence="2">histidine kinase</fullName>
        <ecNumber evidence="2">2.7.13.3</ecNumber>
    </recommendedName>
</protein>
<dbReference type="PROSITE" id="PS01124">
    <property type="entry name" value="HTH_ARAC_FAMILY_2"/>
    <property type="match status" value="1"/>
</dbReference>
<dbReference type="Gene3D" id="3.30.565.10">
    <property type="entry name" value="Histidine kinase-like ATPase, C-terminal domain"/>
    <property type="match status" value="1"/>
</dbReference>
<evidence type="ECO:0000256" key="11">
    <source>
        <dbReference type="PROSITE-ProRule" id="PRU00169"/>
    </source>
</evidence>
<evidence type="ECO:0000256" key="7">
    <source>
        <dbReference type="ARBA" id="ARBA00022840"/>
    </source>
</evidence>
<dbReference type="PROSITE" id="PS50109">
    <property type="entry name" value="HIS_KIN"/>
    <property type="match status" value="1"/>
</dbReference>
<keyword evidence="10" id="KW-0804">Transcription</keyword>
<dbReference type="PROSITE" id="PS50110">
    <property type="entry name" value="RESPONSE_REGULATORY"/>
    <property type="match status" value="1"/>
</dbReference>
<evidence type="ECO:0000313" key="17">
    <source>
        <dbReference type="EMBL" id="SDT36394.1"/>
    </source>
</evidence>
<feature type="signal peptide" evidence="13">
    <location>
        <begin position="1"/>
        <end position="20"/>
    </location>
</feature>
<dbReference type="InterPro" id="IPR018060">
    <property type="entry name" value="HTH_AraC"/>
</dbReference>
<dbReference type="InterPro" id="IPR003661">
    <property type="entry name" value="HisK_dim/P_dom"/>
</dbReference>
<evidence type="ECO:0000259" key="14">
    <source>
        <dbReference type="PROSITE" id="PS01124"/>
    </source>
</evidence>
<evidence type="ECO:0000256" key="13">
    <source>
        <dbReference type="SAM" id="SignalP"/>
    </source>
</evidence>
<dbReference type="Pfam" id="PF07495">
    <property type="entry name" value="Y_Y_Y"/>
    <property type="match status" value="1"/>
</dbReference>
<keyword evidence="12" id="KW-1133">Transmembrane helix</keyword>
<dbReference type="SMART" id="SM00342">
    <property type="entry name" value="HTH_ARAC"/>
    <property type="match status" value="1"/>
</dbReference>
<dbReference type="InterPro" id="IPR009057">
    <property type="entry name" value="Homeodomain-like_sf"/>
</dbReference>
<evidence type="ECO:0000313" key="18">
    <source>
        <dbReference type="Proteomes" id="UP000199679"/>
    </source>
</evidence>
<dbReference type="PANTHER" id="PTHR43547">
    <property type="entry name" value="TWO-COMPONENT HISTIDINE KINASE"/>
    <property type="match status" value="1"/>
</dbReference>
<dbReference type="RefSeq" id="WP_091375012.1">
    <property type="nucleotide sequence ID" value="NZ_LT629740.1"/>
</dbReference>
<dbReference type="STRING" id="652787.SAMN05216490_3223"/>
<dbReference type="SUPFAM" id="SSF46689">
    <property type="entry name" value="Homeodomain-like"/>
    <property type="match status" value="1"/>
</dbReference>
<dbReference type="InterPro" id="IPR011110">
    <property type="entry name" value="Reg_prop"/>
</dbReference>
<proteinExistence type="predicted"/>
<keyword evidence="13" id="KW-0732">Signal</keyword>
<evidence type="ECO:0000256" key="4">
    <source>
        <dbReference type="ARBA" id="ARBA00022679"/>
    </source>
</evidence>
<keyword evidence="3 11" id="KW-0597">Phosphoprotein</keyword>
<dbReference type="SUPFAM" id="SSF55874">
    <property type="entry name" value="ATPase domain of HSP90 chaperone/DNA topoisomerase II/histidine kinase"/>
    <property type="match status" value="1"/>
</dbReference>
<dbReference type="SUPFAM" id="SSF52172">
    <property type="entry name" value="CheY-like"/>
    <property type="match status" value="1"/>
</dbReference>
<dbReference type="Gene3D" id="1.10.287.130">
    <property type="match status" value="1"/>
</dbReference>
<dbReference type="EC" id="2.7.13.3" evidence="2"/>
<keyword evidence="9" id="KW-0805">Transcription regulation</keyword>
<dbReference type="PANTHER" id="PTHR43547:SF2">
    <property type="entry name" value="HYBRID SIGNAL TRANSDUCTION HISTIDINE KINASE C"/>
    <property type="match status" value="1"/>
</dbReference>
<dbReference type="InterPro" id="IPR011006">
    <property type="entry name" value="CheY-like_superfamily"/>
</dbReference>
<dbReference type="InterPro" id="IPR005467">
    <property type="entry name" value="His_kinase_dom"/>
</dbReference>
<reference evidence="17 18" key="1">
    <citation type="submission" date="2016-10" db="EMBL/GenBank/DDBJ databases">
        <authorList>
            <person name="de Groot N.N."/>
        </authorList>
    </citation>
    <scope>NUCLEOTIDE SEQUENCE [LARGE SCALE GENOMIC DNA]</scope>
    <source>
        <strain evidence="17 18">MP1X4</strain>
    </source>
</reference>
<evidence type="ECO:0000256" key="6">
    <source>
        <dbReference type="ARBA" id="ARBA00022777"/>
    </source>
</evidence>
<dbReference type="Pfam" id="PF12833">
    <property type="entry name" value="HTH_18"/>
    <property type="match status" value="1"/>
</dbReference>
<dbReference type="Pfam" id="PF07494">
    <property type="entry name" value="Reg_prop"/>
    <property type="match status" value="6"/>
</dbReference>
<dbReference type="PRINTS" id="PR00344">
    <property type="entry name" value="BCTRLSENSOR"/>
</dbReference>
<feature type="chain" id="PRO_5009268018" description="histidine kinase" evidence="13">
    <location>
        <begin position="21"/>
        <end position="1364"/>
    </location>
</feature>
<evidence type="ECO:0000259" key="16">
    <source>
        <dbReference type="PROSITE" id="PS50110"/>
    </source>
</evidence>
<keyword evidence="12" id="KW-0812">Transmembrane</keyword>
<evidence type="ECO:0000259" key="15">
    <source>
        <dbReference type="PROSITE" id="PS50109"/>
    </source>
</evidence>
<dbReference type="GO" id="GO:0000155">
    <property type="term" value="F:phosphorelay sensor kinase activity"/>
    <property type="evidence" value="ECO:0007669"/>
    <property type="project" value="InterPro"/>
</dbReference>
<feature type="modified residue" description="4-aspartylphosphate" evidence="11">
    <location>
        <position position="1144"/>
    </location>
</feature>
<sequence length="1364" mass="155673">MKLYKLLILLFLGICGPAQGQQISFLGIDQGLSNNSVRCIYQDHEGFMWFGSYDGLNRYDGYGFKIFRNKFADSSSLINNYIFSIDEDHAYNMWIGTHGGACVYNNLSGKFSAVSYRSRTDGQVRKITVGVRVIKSGLSGDMLLGTLGMGMLVKSEDSQFPVEIPVVIGNKQFWGYDVQSIKINSRGETWVFVPQVGLCKLSADQHRLTVISQAVRSAFCIEPQDDNIWIGTGDGLFLFNGQSNTVVKILDQAPGKLTFNKVSDMKLDQKGQLWMAINGGGVNIYNTLTHRVSYQNTDKAENPVSSDAVYTIYQDKDSRFWIGILNGGVNIIDPQKERFKTLTHDPGNPNSLPKKSAYGMYEDDNNDLWIGTEGAGIAVWNPQKNVFNQFKNQPGKPRSLSDNFVTNIIKDDDNNIWVSTFFNGINRYDRTSHAFERYKCINPISGIENKVISTICLADKTLWVGTLKGDGTNGALYRFDKANNRFIAFDTNLSDLWSLMADQQNRLWAGMLTQLVQIDKQNRKNHFYELGYYIRSIYEDRQHNFWVGTEGGGLVLFDRVKSRILARYTTENGLCNNSVLNILEDKEGNLWLSTFNGLAKFNPQTKVFKNYYKSDGLQSNQFHYNSKAVLHTGELVFGGVEGVNVFQPEGVNDISDHPELVLSGIAINNVPLEKNASWVKKISENRIKEIEVPYNKAIFSIQFTALEYTAPDKIKYAYFMDGWDRGWTYSENIRFANYTHLDEGTYTFRVKCTNAEGKWMPKEISLQIHVLPPWYRTWWAYLLYLLIIAAAIYGYIFYHKKQSQLEYEVKFVKELNEKKIAFFTNISHELRTPLTLIVNPIKDLLHSNGVNLDLVDISAVYRNSRRLLSLVDQLLLFRSSENEISDLKPGWLNLKDVCYEIFLCFNNQVKAKNLDYTFTCSDNETLIFADREKFEIVLFNLLSNAIKYTPNDGKISLEVNENDQTIEILVKDTGHGIPVETGDKLFEKFYRFHNADEIMQESGFGIGLFLAKKYMDLHKGSLTYTSQIGAGTTFKIVFPKADQQLLPDEYVHHSIANTNSLLKELITEGDETHDSLKSNNDHVDELLEGIVNKRPVILLIDDDAGVRAYLKNLLKDDYTVYEAPNTEKGFEIVLENEPDIIVCDVVMKGMSGVEFCSKIKESPSFSHIPVILLTGSSSPEIKLKGIECGADDYITKPFENELLVARIKSMLKGRDTLKNYFFNEITLKNNSLKIPAEYSDFLSKCISIVEDHLDDETFSLKTFTDEIGMSRSKLFRKIKSISGLSSTEFIRYIRLRKAAELMIQTDLQIKEISFRIGFQDIKYFREQFHKLFEMNPSEFIKKYRKTFINSHNLNSGISHQKSRV</sequence>
<dbReference type="Pfam" id="PF00072">
    <property type="entry name" value="Response_reg"/>
    <property type="match status" value="1"/>
</dbReference>
<dbReference type="InterPro" id="IPR013783">
    <property type="entry name" value="Ig-like_fold"/>
</dbReference>
<dbReference type="Gene3D" id="1.10.10.60">
    <property type="entry name" value="Homeodomain-like"/>
    <property type="match status" value="1"/>
</dbReference>
<evidence type="ECO:0000256" key="8">
    <source>
        <dbReference type="ARBA" id="ARBA00023012"/>
    </source>
</evidence>
<dbReference type="GO" id="GO:0043565">
    <property type="term" value="F:sequence-specific DNA binding"/>
    <property type="evidence" value="ECO:0007669"/>
    <property type="project" value="InterPro"/>
</dbReference>
<dbReference type="InterPro" id="IPR011123">
    <property type="entry name" value="Y_Y_Y"/>
</dbReference>
<dbReference type="InterPro" id="IPR004358">
    <property type="entry name" value="Sig_transdc_His_kin-like_C"/>
</dbReference>
<gene>
    <name evidence="17" type="ORF">SAMN05216490_3223</name>
</gene>
<dbReference type="OrthoDB" id="9809670at2"/>
<dbReference type="InterPro" id="IPR001789">
    <property type="entry name" value="Sig_transdc_resp-reg_receiver"/>
</dbReference>
<dbReference type="Gene3D" id="2.130.10.10">
    <property type="entry name" value="YVTN repeat-like/Quinoprotein amine dehydrogenase"/>
    <property type="match status" value="2"/>
</dbReference>
<dbReference type="CDD" id="cd00075">
    <property type="entry name" value="HATPase"/>
    <property type="match status" value="1"/>
</dbReference>
<evidence type="ECO:0000256" key="5">
    <source>
        <dbReference type="ARBA" id="ARBA00022741"/>
    </source>
</evidence>
<dbReference type="InterPro" id="IPR036890">
    <property type="entry name" value="HATPase_C_sf"/>
</dbReference>
<feature type="domain" description="HTH araC/xylS-type" evidence="14">
    <location>
        <begin position="1243"/>
        <end position="1342"/>
    </location>
</feature>
<dbReference type="EMBL" id="LT629740">
    <property type="protein sequence ID" value="SDT36394.1"/>
    <property type="molecule type" value="Genomic_DNA"/>
</dbReference>
<evidence type="ECO:0000256" key="3">
    <source>
        <dbReference type="ARBA" id="ARBA00022553"/>
    </source>
</evidence>
<dbReference type="InterPro" id="IPR003594">
    <property type="entry name" value="HATPase_dom"/>
</dbReference>
<dbReference type="SMART" id="SM00387">
    <property type="entry name" value="HATPase_c"/>
    <property type="match status" value="1"/>
</dbReference>
<dbReference type="GO" id="GO:0003700">
    <property type="term" value="F:DNA-binding transcription factor activity"/>
    <property type="evidence" value="ECO:0007669"/>
    <property type="project" value="InterPro"/>
</dbReference>
<keyword evidence="5" id="KW-0547">Nucleotide-binding</keyword>
<keyword evidence="18" id="KW-1185">Reference proteome</keyword>
<dbReference type="FunFam" id="2.60.40.10:FF:000791">
    <property type="entry name" value="Two-component system sensor histidine kinase/response regulator"/>
    <property type="match status" value="1"/>
</dbReference>
<name>A0A1H1ZRS3_MUCMA</name>
<evidence type="ECO:0000256" key="9">
    <source>
        <dbReference type="ARBA" id="ARBA00023015"/>
    </source>
</evidence>
<dbReference type="Pfam" id="PF02518">
    <property type="entry name" value="HATPase_c"/>
    <property type="match status" value="1"/>
</dbReference>
<dbReference type="SUPFAM" id="SSF47384">
    <property type="entry name" value="Homodimeric domain of signal transducing histidine kinase"/>
    <property type="match status" value="1"/>
</dbReference>
<feature type="transmembrane region" description="Helical" evidence="12">
    <location>
        <begin position="778"/>
        <end position="798"/>
    </location>
</feature>
<accession>A0A1H1ZRS3</accession>
<evidence type="ECO:0000256" key="12">
    <source>
        <dbReference type="SAM" id="Phobius"/>
    </source>
</evidence>
<keyword evidence="7" id="KW-0067">ATP-binding</keyword>
<dbReference type="SMART" id="SM00448">
    <property type="entry name" value="REC"/>
    <property type="match status" value="1"/>
</dbReference>
<feature type="domain" description="Response regulatory" evidence="16">
    <location>
        <begin position="1096"/>
        <end position="1211"/>
    </location>
</feature>
<dbReference type="Pfam" id="PF00512">
    <property type="entry name" value="HisKA"/>
    <property type="match status" value="1"/>
</dbReference>
<comment type="catalytic activity">
    <reaction evidence="1">
        <text>ATP + protein L-histidine = ADP + protein N-phospho-L-histidine.</text>
        <dbReference type="EC" id="2.7.13.3"/>
    </reaction>
</comment>
<keyword evidence="8" id="KW-0902">Two-component regulatory system</keyword>
<feature type="domain" description="Histidine kinase" evidence="15">
    <location>
        <begin position="825"/>
        <end position="1042"/>
    </location>
</feature>
<keyword evidence="4" id="KW-0808">Transferase</keyword>
<dbReference type="GO" id="GO:0005524">
    <property type="term" value="F:ATP binding"/>
    <property type="evidence" value="ECO:0007669"/>
    <property type="project" value="UniProtKB-KW"/>
</dbReference>
<evidence type="ECO:0000256" key="1">
    <source>
        <dbReference type="ARBA" id="ARBA00000085"/>
    </source>
</evidence>
<dbReference type="InterPro" id="IPR036097">
    <property type="entry name" value="HisK_dim/P_sf"/>
</dbReference>
<dbReference type="SMART" id="SM00388">
    <property type="entry name" value="HisKA"/>
    <property type="match status" value="1"/>
</dbReference>
<evidence type="ECO:0000256" key="2">
    <source>
        <dbReference type="ARBA" id="ARBA00012438"/>
    </source>
</evidence>
<dbReference type="Gene3D" id="3.40.50.2300">
    <property type="match status" value="1"/>
</dbReference>
<keyword evidence="6" id="KW-0418">Kinase</keyword>
<dbReference type="CDD" id="cd00082">
    <property type="entry name" value="HisKA"/>
    <property type="match status" value="1"/>
</dbReference>
<keyword evidence="12" id="KW-0472">Membrane</keyword>
<evidence type="ECO:0000256" key="10">
    <source>
        <dbReference type="ARBA" id="ARBA00023163"/>
    </source>
</evidence>
<organism evidence="17 18">
    <name type="scientific">Mucilaginibacter mallensis</name>
    <dbReference type="NCBI Taxonomy" id="652787"/>
    <lineage>
        <taxon>Bacteria</taxon>
        <taxon>Pseudomonadati</taxon>
        <taxon>Bacteroidota</taxon>
        <taxon>Sphingobacteriia</taxon>
        <taxon>Sphingobacteriales</taxon>
        <taxon>Sphingobacteriaceae</taxon>
        <taxon>Mucilaginibacter</taxon>
    </lineage>
</organism>
<dbReference type="FunFam" id="3.30.565.10:FF:000037">
    <property type="entry name" value="Hybrid sensor histidine kinase/response regulator"/>
    <property type="match status" value="1"/>
</dbReference>
<dbReference type="SUPFAM" id="SSF63829">
    <property type="entry name" value="Calcium-dependent phosphotriesterase"/>
    <property type="match status" value="2"/>
</dbReference>
<dbReference type="Proteomes" id="UP000199679">
    <property type="component" value="Chromosome I"/>
</dbReference>